<organism evidence="1 2">
    <name type="scientific">Sphingobacterium yanglingense</name>
    <dbReference type="NCBI Taxonomy" id="1437280"/>
    <lineage>
        <taxon>Bacteria</taxon>
        <taxon>Pseudomonadati</taxon>
        <taxon>Bacteroidota</taxon>
        <taxon>Sphingobacteriia</taxon>
        <taxon>Sphingobacteriales</taxon>
        <taxon>Sphingobacteriaceae</taxon>
        <taxon>Sphingobacterium</taxon>
    </lineage>
</organism>
<evidence type="ECO:0000313" key="1">
    <source>
        <dbReference type="EMBL" id="TDQ79058.1"/>
    </source>
</evidence>
<dbReference type="OrthoDB" id="9776303at2"/>
<dbReference type="RefSeq" id="WP_133582876.1">
    <property type="nucleotide sequence ID" value="NZ_SNYV01000011.1"/>
</dbReference>
<dbReference type="Gene3D" id="1.25.10.10">
    <property type="entry name" value="Leucine-rich Repeat Variant"/>
    <property type="match status" value="2"/>
</dbReference>
<sequence>MELWNYIQILGQERQGWWLARKDNLENRLIALDQILEKGTLYSIQHLIPYLKDPNSDIRNRTYHVITQLFENITSKKEYYNALKHCDISKSDIDYYQQTFSNEECVVLYSIASLNSKGFVREKAVKYLTDSKNEKAIPFIIYRLADWVEQVRKVALQGIENYKKNEFVNGLVKNLPLFEWIKSVQRADLSAVHSEIMDFVLVEHGDYLNEYFASFSDDVRITIAKKMVIVTEIEVDKLSILLNDKNFIVRSIALCHFDKLTQHQIDCLLIDKSPQVRLKTLHRLKDHPNFVEIVYPFLMDRSRSIRELARYSLKHSVDDFARIYNDKLLNNESVISSLYGLAETDGKKFVNSIIPFLDSPKAKVKKAAFLALSGLDESRAYDYALSNLDSEHAGIRKLVVAFLSNYKTTDVLQKAREVYKYGNDDLKKSILLLFSNIGKWQVIADIMLGTVDENANIRQISMVYLRQWINKAPSYFVMPQQEDLERANTVFEFAFKIHEQKKYFEKNPLSGIDFYLR</sequence>
<accession>A0A4R6WJX3</accession>
<dbReference type="InterPro" id="IPR011989">
    <property type="entry name" value="ARM-like"/>
</dbReference>
<keyword evidence="2" id="KW-1185">Reference proteome</keyword>
<protein>
    <submittedName>
        <fullName evidence="1">HEAT repeat protein</fullName>
    </submittedName>
</protein>
<name>A0A4R6WJX3_9SPHI</name>
<comment type="caution">
    <text evidence="1">The sequence shown here is derived from an EMBL/GenBank/DDBJ whole genome shotgun (WGS) entry which is preliminary data.</text>
</comment>
<dbReference type="InterPro" id="IPR016024">
    <property type="entry name" value="ARM-type_fold"/>
</dbReference>
<gene>
    <name evidence="1" type="ORF">CLV99_0489</name>
</gene>
<reference evidence="1 2" key="1">
    <citation type="submission" date="2019-03" db="EMBL/GenBank/DDBJ databases">
        <title>Genomic Encyclopedia of Archaeal and Bacterial Type Strains, Phase II (KMG-II): from individual species to whole genera.</title>
        <authorList>
            <person name="Goeker M."/>
        </authorList>
    </citation>
    <scope>NUCLEOTIDE SEQUENCE [LARGE SCALE GENOMIC DNA]</scope>
    <source>
        <strain evidence="1 2">DSM 28353</strain>
    </source>
</reference>
<dbReference type="EMBL" id="SNYV01000011">
    <property type="protein sequence ID" value="TDQ79058.1"/>
    <property type="molecule type" value="Genomic_DNA"/>
</dbReference>
<evidence type="ECO:0000313" key="2">
    <source>
        <dbReference type="Proteomes" id="UP000295292"/>
    </source>
</evidence>
<dbReference type="Proteomes" id="UP000295292">
    <property type="component" value="Unassembled WGS sequence"/>
</dbReference>
<proteinExistence type="predicted"/>
<dbReference type="AlphaFoldDB" id="A0A4R6WJX3"/>
<dbReference type="SUPFAM" id="SSF48371">
    <property type="entry name" value="ARM repeat"/>
    <property type="match status" value="1"/>
</dbReference>